<keyword evidence="2" id="KW-1185">Reference proteome</keyword>
<accession>A0A327NML3</accession>
<organism evidence="1 2">
    <name type="scientific">Spirosoma telluris</name>
    <dbReference type="NCBI Taxonomy" id="2183553"/>
    <lineage>
        <taxon>Bacteria</taxon>
        <taxon>Pseudomonadati</taxon>
        <taxon>Bacteroidota</taxon>
        <taxon>Cytophagia</taxon>
        <taxon>Cytophagales</taxon>
        <taxon>Cytophagaceae</taxon>
        <taxon>Spirosoma</taxon>
    </lineage>
</organism>
<name>A0A327NML3_9BACT</name>
<gene>
    <name evidence="1" type="ORF">HMF3257_20500</name>
</gene>
<sequence length="189" mass="20391">MAPLFNGSSWIFNRSFIVFALPSKLLFKGNLKGHTFEPFLYNTITTSKQQLLNLMKTFAQSLLTALLLSTATFAATGTPNPTTSTNPTVTTGSYKVAVFPSATPSKLNVFVERAPGQKMVISLRSVDGTLFGSQLVGKKQGNFHFQFDLANLNDGAYRVEVVAGSDVTVYPVTLSTKAAQTAARTITLN</sequence>
<dbReference type="EMBL" id="QLII01000001">
    <property type="protein sequence ID" value="RAI75955.1"/>
    <property type="molecule type" value="Genomic_DNA"/>
</dbReference>
<protein>
    <submittedName>
        <fullName evidence="1">Uncharacterized protein</fullName>
    </submittedName>
</protein>
<evidence type="ECO:0000313" key="1">
    <source>
        <dbReference type="EMBL" id="RAI75955.1"/>
    </source>
</evidence>
<dbReference type="AlphaFoldDB" id="A0A327NML3"/>
<reference evidence="1 2" key="1">
    <citation type="submission" date="2018-06" db="EMBL/GenBank/DDBJ databases">
        <title>Spirosoma sp. HMF3257 Genome sequencing and assembly.</title>
        <authorList>
            <person name="Kang H."/>
            <person name="Cha I."/>
            <person name="Kim H."/>
            <person name="Kang J."/>
            <person name="Joh K."/>
        </authorList>
    </citation>
    <scope>NUCLEOTIDE SEQUENCE [LARGE SCALE GENOMIC DNA]</scope>
    <source>
        <strain evidence="1 2">HMF3257</strain>
    </source>
</reference>
<comment type="caution">
    <text evidence="1">The sequence shown here is derived from an EMBL/GenBank/DDBJ whole genome shotgun (WGS) entry which is preliminary data.</text>
</comment>
<evidence type="ECO:0000313" key="2">
    <source>
        <dbReference type="Proteomes" id="UP000249016"/>
    </source>
</evidence>
<proteinExistence type="predicted"/>
<dbReference type="Proteomes" id="UP000249016">
    <property type="component" value="Unassembled WGS sequence"/>
</dbReference>